<name>A0A172U024_9BACT</name>
<dbReference type="OrthoDB" id="675454at2"/>
<reference evidence="2" key="1">
    <citation type="submission" date="2015-01" db="EMBL/GenBank/DDBJ databases">
        <title>Flavisolibacter sp./LCS9/ whole genome sequencing.</title>
        <authorList>
            <person name="Kim M.K."/>
            <person name="Srinivasan S."/>
            <person name="Lee J.-J."/>
        </authorList>
    </citation>
    <scope>NUCLEOTIDE SEQUENCE [LARGE SCALE GENOMIC DNA]</scope>
    <source>
        <strain evidence="2">LCS9</strain>
    </source>
</reference>
<evidence type="ECO:0000313" key="2">
    <source>
        <dbReference type="Proteomes" id="UP000077177"/>
    </source>
</evidence>
<keyword evidence="2" id="KW-1185">Reference proteome</keyword>
<gene>
    <name evidence="1" type="ORF">SY85_21100</name>
</gene>
<dbReference type="EMBL" id="CP011390">
    <property type="protein sequence ID" value="ANE52606.1"/>
    <property type="molecule type" value="Genomic_DNA"/>
</dbReference>
<sequence>MKFGNWKVTQDGIVWKGPGYNEFVIPATELVAERPGLLSTPTTYEWIMRATDEHWLTEDDLYDLNYAFVFAAARYGLNFNYETFDNTLEEQYERFDDEDDEDDDDY</sequence>
<dbReference type="RefSeq" id="WP_066407368.1">
    <property type="nucleotide sequence ID" value="NZ_CP011390.1"/>
</dbReference>
<evidence type="ECO:0000313" key="1">
    <source>
        <dbReference type="EMBL" id="ANE52606.1"/>
    </source>
</evidence>
<dbReference type="AlphaFoldDB" id="A0A172U024"/>
<dbReference type="Proteomes" id="UP000077177">
    <property type="component" value="Chromosome"/>
</dbReference>
<protein>
    <submittedName>
        <fullName evidence="1">Uncharacterized protein</fullName>
    </submittedName>
</protein>
<reference evidence="1 2" key="2">
    <citation type="journal article" date="2016" name="Int. J. Syst. Evol. Microbiol.">
        <title>Flavisolibacter tropicus sp. nov., isolated from tropical soil.</title>
        <authorList>
            <person name="Lee J.J."/>
            <person name="Kang M.S."/>
            <person name="Kim G.S."/>
            <person name="Lee C.S."/>
            <person name="Lim S."/>
            <person name="Lee J."/>
            <person name="Roh S.H."/>
            <person name="Kang H."/>
            <person name="Ha J.M."/>
            <person name="Bae S."/>
            <person name="Jung H.Y."/>
            <person name="Kim M.K."/>
        </authorList>
    </citation>
    <scope>NUCLEOTIDE SEQUENCE [LARGE SCALE GENOMIC DNA]</scope>
    <source>
        <strain evidence="1 2">LCS9</strain>
    </source>
</reference>
<dbReference type="KEGG" id="fla:SY85_21100"/>
<proteinExistence type="predicted"/>
<organism evidence="1 2">
    <name type="scientific">Flavisolibacter tropicus</name>
    <dbReference type="NCBI Taxonomy" id="1492898"/>
    <lineage>
        <taxon>Bacteria</taxon>
        <taxon>Pseudomonadati</taxon>
        <taxon>Bacteroidota</taxon>
        <taxon>Chitinophagia</taxon>
        <taxon>Chitinophagales</taxon>
        <taxon>Chitinophagaceae</taxon>
        <taxon>Flavisolibacter</taxon>
    </lineage>
</organism>
<accession>A0A172U024</accession>